<sequence>EILHLLTKRQEIPIVFLADDGGLTQTRRRSGFAVCCCFFVNTFRVLASGVVNGRLKSPRRFYHSVDSGSVVILMIVMVCSSWRRSRSRSIEVLRWFEIRQRRSQGDEDLSRSSMFPVWTSETPFSSSALLSRRWVFHLRTTILPAEEEMPEIMESFMKFNDEFMSQYGDNFGYSRM</sequence>
<dbReference type="Gene3D" id="3.90.1150.10">
    <property type="entry name" value="Aspartate Aminotransferase, domain 1"/>
    <property type="match status" value="1"/>
</dbReference>
<gene>
    <name evidence="1" type="ORF">DARMORV10_A08P12330.1</name>
</gene>
<reference evidence="1" key="1">
    <citation type="submission" date="2021-01" db="EMBL/GenBank/DDBJ databases">
        <authorList>
            <consortium name="Genoscope - CEA"/>
            <person name="William W."/>
        </authorList>
    </citation>
    <scope>NUCLEOTIDE SEQUENCE</scope>
</reference>
<dbReference type="AlphaFoldDB" id="A0A817A641"/>
<name>A0A817A641_BRANA</name>
<dbReference type="InterPro" id="IPR015422">
    <property type="entry name" value="PyrdxlP-dep_Trfase_small"/>
</dbReference>
<proteinExistence type="predicted"/>
<dbReference type="EMBL" id="HG994362">
    <property type="protein sequence ID" value="CAF2232188.1"/>
    <property type="molecule type" value="Genomic_DNA"/>
</dbReference>
<organism evidence="1">
    <name type="scientific">Brassica napus</name>
    <name type="common">Rape</name>
    <dbReference type="NCBI Taxonomy" id="3708"/>
    <lineage>
        <taxon>Eukaryota</taxon>
        <taxon>Viridiplantae</taxon>
        <taxon>Streptophyta</taxon>
        <taxon>Embryophyta</taxon>
        <taxon>Tracheophyta</taxon>
        <taxon>Spermatophyta</taxon>
        <taxon>Magnoliopsida</taxon>
        <taxon>eudicotyledons</taxon>
        <taxon>Gunneridae</taxon>
        <taxon>Pentapetalae</taxon>
        <taxon>rosids</taxon>
        <taxon>malvids</taxon>
        <taxon>Brassicales</taxon>
        <taxon>Brassicaceae</taxon>
        <taxon>Brassiceae</taxon>
        <taxon>Brassica</taxon>
    </lineage>
</organism>
<protein>
    <submittedName>
        <fullName evidence="1">(rape) hypothetical protein</fullName>
    </submittedName>
</protein>
<accession>A0A817A641</accession>
<feature type="non-terminal residue" evidence="1">
    <location>
        <position position="176"/>
    </location>
</feature>
<dbReference type="Proteomes" id="UP001295469">
    <property type="component" value="Chromosome A08"/>
</dbReference>
<evidence type="ECO:0000313" key="1">
    <source>
        <dbReference type="EMBL" id="CAF2232188.1"/>
    </source>
</evidence>